<dbReference type="InterPro" id="IPR007536">
    <property type="entry name" value="16SrRNA_methylTrfase_J"/>
</dbReference>
<dbReference type="Pfam" id="PF04445">
    <property type="entry name" value="SAM_MT"/>
    <property type="match status" value="1"/>
</dbReference>
<reference evidence="2 3" key="1">
    <citation type="submission" date="2018-06" db="EMBL/GenBank/DDBJ databases">
        <authorList>
            <consortium name="Pathogen Informatics"/>
            <person name="Doyle S."/>
        </authorList>
    </citation>
    <scope>NUCLEOTIDE SEQUENCE [LARGE SCALE GENOMIC DNA]</scope>
    <source>
        <strain evidence="2 3">NCTC13316</strain>
    </source>
</reference>
<dbReference type="AlphaFoldDB" id="A0A378JM00"/>
<keyword evidence="1 2" id="KW-0808">Transferase</keyword>
<accession>A0A378JM00</accession>
<dbReference type="EMBL" id="UGOD01000001">
    <property type="protein sequence ID" value="STX52244.1"/>
    <property type="molecule type" value="Genomic_DNA"/>
</dbReference>
<dbReference type="GO" id="GO:0005737">
    <property type="term" value="C:cytoplasm"/>
    <property type="evidence" value="ECO:0007669"/>
    <property type="project" value="UniProtKB-SubCell"/>
</dbReference>
<keyword evidence="1" id="KW-0698">rRNA processing</keyword>
<dbReference type="GO" id="GO:0008990">
    <property type="term" value="F:rRNA (guanine-N2-)-methyltransferase activity"/>
    <property type="evidence" value="ECO:0007669"/>
    <property type="project" value="UniProtKB-UniRule"/>
</dbReference>
<name>A0A378JM00_9GAMM</name>
<comment type="catalytic activity">
    <reaction evidence="1">
        <text>guanosine(1516) in 16S rRNA + S-adenosyl-L-methionine = N(2)-methylguanosine(1516) in 16S rRNA + S-adenosyl-L-homocysteine + H(+)</text>
        <dbReference type="Rhea" id="RHEA:43220"/>
        <dbReference type="Rhea" id="RHEA-COMP:10412"/>
        <dbReference type="Rhea" id="RHEA-COMP:10413"/>
        <dbReference type="ChEBI" id="CHEBI:15378"/>
        <dbReference type="ChEBI" id="CHEBI:57856"/>
        <dbReference type="ChEBI" id="CHEBI:59789"/>
        <dbReference type="ChEBI" id="CHEBI:74269"/>
        <dbReference type="ChEBI" id="CHEBI:74481"/>
        <dbReference type="EC" id="2.1.1.242"/>
    </reaction>
</comment>
<organism evidence="2 3">
    <name type="scientific">Legionella busanensis</name>
    <dbReference type="NCBI Taxonomy" id="190655"/>
    <lineage>
        <taxon>Bacteria</taxon>
        <taxon>Pseudomonadati</taxon>
        <taxon>Pseudomonadota</taxon>
        <taxon>Gammaproteobacteria</taxon>
        <taxon>Legionellales</taxon>
        <taxon>Legionellaceae</taxon>
        <taxon>Legionella</taxon>
    </lineage>
</organism>
<comment type="function">
    <text evidence="1">Specifically methylates the guanosine in position 1516 of 16S rRNA.</text>
</comment>
<dbReference type="PANTHER" id="PTHR36112">
    <property type="entry name" value="RIBOSOMAL RNA SMALL SUBUNIT METHYLTRANSFERASE J"/>
    <property type="match status" value="1"/>
</dbReference>
<keyword evidence="1" id="KW-0963">Cytoplasm</keyword>
<dbReference type="PANTHER" id="PTHR36112:SF1">
    <property type="entry name" value="RIBOSOMAL RNA SMALL SUBUNIT METHYLTRANSFERASE J"/>
    <property type="match status" value="1"/>
</dbReference>
<feature type="binding site" evidence="1">
    <location>
        <begin position="112"/>
        <end position="113"/>
    </location>
    <ligand>
        <name>S-adenosyl-L-methionine</name>
        <dbReference type="ChEBI" id="CHEBI:59789"/>
    </ligand>
</feature>
<keyword evidence="3" id="KW-1185">Reference proteome</keyword>
<dbReference type="SUPFAM" id="SSF53335">
    <property type="entry name" value="S-adenosyl-L-methionine-dependent methyltransferases"/>
    <property type="match status" value="1"/>
</dbReference>
<sequence length="242" mass="27571">MFSELAIGYESDEQKNEAILLASELNLPLSNEANKKIIVTAEKLVLHLEPFLPISCNFARNFWQKRHREGKNQGLFRACKPRPGMRIIDTTAGWGKDAAILASFGADVILLERNPIMGILLNDALKRQKDDPNPLKLHLIRQDAIDFLNNLEPLNYPDLIYIDPMHPSRQKAALVKKELQVLQQLIKPDIDALDLLRLARARCLQKVVVKWPKRVSPLLEPSSSINENTVRFDIYLPSIVRN</sequence>
<keyword evidence="1" id="KW-0949">S-adenosyl-L-methionine</keyword>
<dbReference type="Proteomes" id="UP000254794">
    <property type="component" value="Unassembled WGS sequence"/>
</dbReference>
<feature type="binding site" evidence="1">
    <location>
        <position position="163"/>
    </location>
    <ligand>
        <name>S-adenosyl-L-methionine</name>
        <dbReference type="ChEBI" id="CHEBI:59789"/>
    </ligand>
</feature>
<dbReference type="CDD" id="cd02440">
    <property type="entry name" value="AdoMet_MTases"/>
    <property type="match status" value="1"/>
</dbReference>
<gene>
    <name evidence="1 2" type="primary">rsmJ</name>
    <name evidence="2" type="ORF">NCTC13316_02348</name>
</gene>
<dbReference type="EC" id="2.1.1.242" evidence="1"/>
<dbReference type="HAMAP" id="MF_01523">
    <property type="entry name" value="16SrRNA_methyltr_J"/>
    <property type="match status" value="1"/>
</dbReference>
<evidence type="ECO:0000256" key="1">
    <source>
        <dbReference type="HAMAP-Rule" id="MF_01523"/>
    </source>
</evidence>
<dbReference type="Gene3D" id="3.40.50.150">
    <property type="entry name" value="Vaccinia Virus protein VP39"/>
    <property type="match status" value="1"/>
</dbReference>
<comment type="similarity">
    <text evidence="1">Belongs to the methyltransferase superfamily. RsmJ family.</text>
</comment>
<evidence type="ECO:0000313" key="2">
    <source>
        <dbReference type="EMBL" id="STX52244.1"/>
    </source>
</evidence>
<evidence type="ECO:0000313" key="3">
    <source>
        <dbReference type="Proteomes" id="UP000254794"/>
    </source>
</evidence>
<comment type="subcellular location">
    <subcellularLocation>
        <location evidence="1">Cytoplasm</location>
    </subcellularLocation>
</comment>
<dbReference type="InterPro" id="IPR029063">
    <property type="entry name" value="SAM-dependent_MTases_sf"/>
</dbReference>
<keyword evidence="1 2" id="KW-0489">Methyltransferase</keyword>
<protein>
    <recommendedName>
        <fullName evidence="1">Ribosomal RNA small subunit methyltransferase J</fullName>
        <ecNumber evidence="1">2.1.1.242</ecNumber>
    </recommendedName>
    <alternativeName>
        <fullName evidence="1">16S rRNA m2G1516 methyltransferase</fullName>
    </alternativeName>
    <alternativeName>
        <fullName evidence="1">rRNA (guanine-N(2)-)-methyltransferase</fullName>
    </alternativeName>
</protein>
<proteinExistence type="inferred from homology"/>
<comment type="caution">
    <text evidence="1">Lacks conserved residue(s) required for the propagation of feature annotation.</text>
</comment>
<dbReference type="RefSeq" id="WP_115331815.1">
    <property type="nucleotide sequence ID" value="NZ_CAAAHP010000005.1"/>
</dbReference>
<dbReference type="OrthoDB" id="3191794at2"/>